<dbReference type="PROSITE" id="PS51635">
    <property type="entry name" value="PNPLA"/>
    <property type="match status" value="1"/>
</dbReference>
<evidence type="ECO:0000259" key="3">
    <source>
        <dbReference type="PROSITE" id="PS51635"/>
    </source>
</evidence>
<dbReference type="Proteomes" id="UP001331936">
    <property type="component" value="Unassembled WGS sequence"/>
</dbReference>
<reference evidence="4 5" key="1">
    <citation type="submission" date="2023-08" db="EMBL/GenBank/DDBJ databases">
        <authorList>
            <person name="Girao M."/>
            <person name="Carvalho M.F."/>
        </authorList>
    </citation>
    <scope>NUCLEOTIDE SEQUENCE [LARGE SCALE GENOMIC DNA]</scope>
    <source>
        <strain evidence="4 5">CC-R104</strain>
    </source>
</reference>
<feature type="non-terminal residue" evidence="4">
    <location>
        <position position="145"/>
    </location>
</feature>
<keyword evidence="1" id="KW-0443">Lipid metabolism</keyword>
<accession>A0ABU7JWD5</accession>
<feature type="short sequence motif" description="GXSXG" evidence="2">
    <location>
        <begin position="52"/>
        <end position="56"/>
    </location>
</feature>
<dbReference type="SUPFAM" id="SSF52151">
    <property type="entry name" value="FabD/lysophospholipase-like"/>
    <property type="match status" value="1"/>
</dbReference>
<evidence type="ECO:0000313" key="4">
    <source>
        <dbReference type="EMBL" id="MEE2034224.1"/>
    </source>
</evidence>
<comment type="caution">
    <text evidence="4">The sequence shown here is derived from an EMBL/GenBank/DDBJ whole genome shotgun (WGS) entry which is preliminary data.</text>
</comment>
<dbReference type="RefSeq" id="WP_330153598.1">
    <property type="nucleotide sequence ID" value="NZ_JAUZMZ010000128.1"/>
</dbReference>
<sequence>MAGRGTNGTHGRRRTALVVAGAGARGAYQAGAITTLLPRITRHYAAPRILVGTSAGAINVVGLAAFADEGLPTAAEQLVDLWTGVVSSDVYSSVHSVLGTGAAFLGQAIGLPRMRLVSLLDTTPIRGLLQGLVPWTRLHENIRSG</sequence>
<evidence type="ECO:0000256" key="1">
    <source>
        <dbReference type="ARBA" id="ARBA00023098"/>
    </source>
</evidence>
<feature type="domain" description="PNPLA" evidence="3">
    <location>
        <begin position="17"/>
        <end position="145"/>
    </location>
</feature>
<evidence type="ECO:0000256" key="2">
    <source>
        <dbReference type="PROSITE-ProRule" id="PRU01161"/>
    </source>
</evidence>
<gene>
    <name evidence="4" type="ORF">Q8814_19255</name>
</gene>
<dbReference type="InterPro" id="IPR002641">
    <property type="entry name" value="PNPLA_dom"/>
</dbReference>
<proteinExistence type="predicted"/>
<dbReference type="EMBL" id="JAUZMZ010000128">
    <property type="protein sequence ID" value="MEE2034224.1"/>
    <property type="molecule type" value="Genomic_DNA"/>
</dbReference>
<name>A0ABU7JWD5_9NOCA</name>
<dbReference type="Gene3D" id="3.40.1090.10">
    <property type="entry name" value="Cytosolic phospholipase A2 catalytic domain"/>
    <property type="match status" value="1"/>
</dbReference>
<dbReference type="Pfam" id="PF01734">
    <property type="entry name" value="Patatin"/>
    <property type="match status" value="1"/>
</dbReference>
<dbReference type="InterPro" id="IPR016035">
    <property type="entry name" value="Acyl_Trfase/lysoPLipase"/>
</dbReference>
<evidence type="ECO:0000313" key="5">
    <source>
        <dbReference type="Proteomes" id="UP001331936"/>
    </source>
</evidence>
<comment type="caution">
    <text evidence="2">Lacks conserved residue(s) required for the propagation of feature annotation.</text>
</comment>
<protein>
    <submittedName>
        <fullName evidence="4">Patatin-like phospholipase family protein</fullName>
    </submittedName>
</protein>
<feature type="short sequence motif" description="GXGXXG" evidence="2">
    <location>
        <begin position="21"/>
        <end position="26"/>
    </location>
</feature>
<organism evidence="4 5">
    <name type="scientific">Rhodococcus chondri</name>
    <dbReference type="NCBI Taxonomy" id="3065941"/>
    <lineage>
        <taxon>Bacteria</taxon>
        <taxon>Bacillati</taxon>
        <taxon>Actinomycetota</taxon>
        <taxon>Actinomycetes</taxon>
        <taxon>Mycobacteriales</taxon>
        <taxon>Nocardiaceae</taxon>
        <taxon>Rhodococcus</taxon>
    </lineage>
</organism>
<keyword evidence="5" id="KW-1185">Reference proteome</keyword>